<evidence type="ECO:0000256" key="4">
    <source>
        <dbReference type="PROSITE-ProRule" id="PRU00089"/>
    </source>
</evidence>
<feature type="compositionally biased region" description="Polar residues" evidence="5">
    <location>
        <begin position="95"/>
        <end position="105"/>
    </location>
</feature>
<dbReference type="GO" id="GO:0000981">
    <property type="term" value="F:DNA-binding transcription factor activity, RNA polymerase II-specific"/>
    <property type="evidence" value="ECO:0007669"/>
    <property type="project" value="TreeGrafter"/>
</dbReference>
<dbReference type="Pfam" id="PF00250">
    <property type="entry name" value="Forkhead"/>
    <property type="match status" value="1"/>
</dbReference>
<evidence type="ECO:0000256" key="1">
    <source>
        <dbReference type="ARBA" id="ARBA00004123"/>
    </source>
</evidence>
<dbReference type="FunFam" id="1.10.10.10:FF:000042">
    <property type="entry name" value="hepatocyte nuclear factor 3-beta"/>
    <property type="match status" value="1"/>
</dbReference>
<dbReference type="PROSITE" id="PS00658">
    <property type="entry name" value="FORK_HEAD_2"/>
    <property type="match status" value="1"/>
</dbReference>
<sequence>MDPLEQLCLPAAEWKQHNDAALPLNRTQPLGASHSTCDNTFSEYAQSSLHNYGSERQSSSDDRPSDRWFKRSDSSSSQAEPEPVCAAEQHESLPRTLQNPVGSFPSQPPTYFPHPCQGTDPRPLAFLHSGSDRSTGQLFGTNVRGTYSFPGQASPWCGPSVPESGVSTLQPWNSISVNTSLGYDVSAAAIYNPQSVSESNFNGTNYHLSKPGVCQQLSTVDYQTCNMSTGSGHYRGHDFSCHYPPDQSFGSSTGPTSTSPQSRQLVNVLKTNQFSDSFNQGALFQSSLEAKTLCFRPNPTDVSGLDASGLIQHHPTPGSSESNSHSTAPISPSQDTSENGLSSFETLSLPTGKFEGPPQIFNTYSGKYNGRFGYIPSTELPPGISPSVSSPRHFYEPQQSTDESGLDISEQSQNDLYTHPHHNMQPQQQIGQTQHSQQQQACHAKPPYSYISLITMAIQNSPARMCTLSEIYQFIIDLFPYYRQHQQRWQNSIRHSLSFNDCFVKVSRSPDKPGKGSYWTLHPESGNMFENGCYLRRQKRFKDPKREILRRSQRSSGTKPNPKVASIRSELSGLAVKRPRKDGTSGALAVKLAKPYGSEEEQTKADRKFQMPASNLHLTQLVPTTPADSIWTNSLLLPEDIKQHFSTSSSSPDANGQSDLTGGSCSLIESEKVNPESPNFSIDRLMHRQIIDEVTDISLSAHIPLSPPKQTTLCS</sequence>
<feature type="region of interest" description="Disordered" evidence="5">
    <location>
        <begin position="305"/>
        <end position="358"/>
    </location>
</feature>
<dbReference type="PROSITE" id="PS00657">
    <property type="entry name" value="FORK_HEAD_1"/>
    <property type="match status" value="1"/>
</dbReference>
<dbReference type="CDD" id="cd20041">
    <property type="entry name" value="FH_dFKH"/>
    <property type="match status" value="1"/>
</dbReference>
<evidence type="ECO:0000259" key="6">
    <source>
        <dbReference type="PROSITE" id="PS50039"/>
    </source>
</evidence>
<evidence type="ECO:0000256" key="5">
    <source>
        <dbReference type="SAM" id="MobiDB-lite"/>
    </source>
</evidence>
<feature type="compositionally biased region" description="Polar residues" evidence="5">
    <location>
        <begin position="397"/>
        <end position="407"/>
    </location>
</feature>
<reference key="2">
    <citation type="submission" date="2011-10" db="EMBL/GenBank/DDBJ databases">
        <title>The genome and transcriptome sequence of Clonorchis sinensis provide insights into the carcinogenic liver fluke.</title>
        <authorList>
            <person name="Wang X."/>
            <person name="Huang Y."/>
            <person name="Chen W."/>
            <person name="Liu H."/>
            <person name="Guo L."/>
            <person name="Chen Y."/>
            <person name="Luo F."/>
            <person name="Zhou W."/>
            <person name="Sun J."/>
            <person name="Mao Q."/>
            <person name="Liang P."/>
            <person name="Zhou C."/>
            <person name="Tian Y."/>
            <person name="Men J."/>
            <person name="Lv X."/>
            <person name="Huang L."/>
            <person name="Zhou J."/>
            <person name="Hu Y."/>
            <person name="Li R."/>
            <person name="Zhang F."/>
            <person name="Lei H."/>
            <person name="Li X."/>
            <person name="Hu X."/>
            <person name="Liang C."/>
            <person name="Xu J."/>
            <person name="Wu Z."/>
            <person name="Yu X."/>
        </authorList>
    </citation>
    <scope>NUCLEOTIDE SEQUENCE</scope>
    <source>
        <strain>Henan</strain>
    </source>
</reference>
<organism evidence="7 8">
    <name type="scientific">Clonorchis sinensis</name>
    <name type="common">Chinese liver fluke</name>
    <dbReference type="NCBI Taxonomy" id="79923"/>
    <lineage>
        <taxon>Eukaryota</taxon>
        <taxon>Metazoa</taxon>
        <taxon>Spiralia</taxon>
        <taxon>Lophotrochozoa</taxon>
        <taxon>Platyhelminthes</taxon>
        <taxon>Trematoda</taxon>
        <taxon>Digenea</taxon>
        <taxon>Opisthorchiida</taxon>
        <taxon>Opisthorchiata</taxon>
        <taxon>Opisthorchiidae</taxon>
        <taxon>Clonorchis</taxon>
    </lineage>
</organism>
<dbReference type="SMART" id="SM00339">
    <property type="entry name" value="FH"/>
    <property type="match status" value="1"/>
</dbReference>
<feature type="domain" description="Fork-head" evidence="6">
    <location>
        <begin position="445"/>
        <end position="539"/>
    </location>
</feature>
<dbReference type="InterPro" id="IPR036390">
    <property type="entry name" value="WH_DNA-bd_sf"/>
</dbReference>
<feature type="compositionally biased region" description="Basic and acidic residues" evidence="5">
    <location>
        <begin position="58"/>
        <end position="73"/>
    </location>
</feature>
<keyword evidence="3 4" id="KW-0539">Nucleus</keyword>
<reference evidence="7" key="1">
    <citation type="journal article" date="2011" name="Genome Biol.">
        <title>The draft genome of the carcinogenic human liver fluke Clonorchis sinensis.</title>
        <authorList>
            <person name="Wang X."/>
            <person name="Chen W."/>
            <person name="Huang Y."/>
            <person name="Sun J."/>
            <person name="Men J."/>
            <person name="Liu H."/>
            <person name="Luo F."/>
            <person name="Guo L."/>
            <person name="Lv X."/>
            <person name="Deng C."/>
            <person name="Zhou C."/>
            <person name="Fan Y."/>
            <person name="Li X."/>
            <person name="Huang L."/>
            <person name="Hu Y."/>
            <person name="Liang C."/>
            <person name="Hu X."/>
            <person name="Xu J."/>
            <person name="Yu X."/>
        </authorList>
    </citation>
    <scope>NUCLEOTIDE SEQUENCE [LARGE SCALE GENOMIC DNA]</scope>
    <source>
        <strain evidence="7">Henan</strain>
    </source>
</reference>
<evidence type="ECO:0000313" key="8">
    <source>
        <dbReference type="Proteomes" id="UP000008909"/>
    </source>
</evidence>
<feature type="compositionally biased region" description="Polar residues" evidence="5">
    <location>
        <begin position="317"/>
        <end position="349"/>
    </location>
</feature>
<protein>
    <submittedName>
        <fullName evidence="7">Forkhead box protein A2 hepatocyte nuclear factor 3-beta</fullName>
    </submittedName>
</protein>
<feature type="region of interest" description="Disordered" evidence="5">
    <location>
        <begin position="48"/>
        <end position="131"/>
    </location>
</feature>
<accession>G7Y5K8</accession>
<dbReference type="GO" id="GO:0000978">
    <property type="term" value="F:RNA polymerase II cis-regulatory region sequence-specific DNA binding"/>
    <property type="evidence" value="ECO:0007669"/>
    <property type="project" value="TreeGrafter"/>
</dbReference>
<dbReference type="InterPro" id="IPR018122">
    <property type="entry name" value="TF_fork_head_CS_1"/>
</dbReference>
<dbReference type="PRINTS" id="PR00053">
    <property type="entry name" value="FORKHEAD"/>
</dbReference>
<dbReference type="InterPro" id="IPR030456">
    <property type="entry name" value="TF_fork_head_CS_2"/>
</dbReference>
<dbReference type="Proteomes" id="UP000008909">
    <property type="component" value="Unassembled WGS sequence"/>
</dbReference>
<evidence type="ECO:0000256" key="3">
    <source>
        <dbReference type="ARBA" id="ARBA00023242"/>
    </source>
</evidence>
<evidence type="ECO:0000313" key="7">
    <source>
        <dbReference type="EMBL" id="GAA48244.1"/>
    </source>
</evidence>
<keyword evidence="2 4" id="KW-0238">DNA-binding</keyword>
<feature type="compositionally biased region" description="Polar residues" evidence="5">
    <location>
        <begin position="644"/>
        <end position="664"/>
    </location>
</feature>
<dbReference type="InterPro" id="IPR047388">
    <property type="entry name" value="FH-like_dFKH"/>
</dbReference>
<dbReference type="InterPro" id="IPR036388">
    <property type="entry name" value="WH-like_DNA-bd_sf"/>
</dbReference>
<dbReference type="PANTHER" id="PTHR11829">
    <property type="entry name" value="FORKHEAD BOX PROTEIN"/>
    <property type="match status" value="1"/>
</dbReference>
<feature type="DNA-binding region" description="Fork-head" evidence="4">
    <location>
        <begin position="445"/>
        <end position="539"/>
    </location>
</feature>
<dbReference type="GO" id="GO:0005634">
    <property type="term" value="C:nucleus"/>
    <property type="evidence" value="ECO:0007669"/>
    <property type="project" value="UniProtKB-SubCell"/>
</dbReference>
<evidence type="ECO:0000256" key="2">
    <source>
        <dbReference type="ARBA" id="ARBA00023125"/>
    </source>
</evidence>
<proteinExistence type="predicted"/>
<keyword evidence="8" id="KW-1185">Reference proteome</keyword>
<feature type="region of interest" description="Disordered" evidence="5">
    <location>
        <begin position="382"/>
        <end position="407"/>
    </location>
</feature>
<dbReference type="InterPro" id="IPR050211">
    <property type="entry name" value="FOX_domain-containing"/>
</dbReference>
<dbReference type="InterPro" id="IPR001766">
    <property type="entry name" value="Fork_head_dom"/>
</dbReference>
<dbReference type="PROSITE" id="PS50039">
    <property type="entry name" value="FORK_HEAD_3"/>
    <property type="match status" value="1"/>
</dbReference>
<name>G7Y5K8_CLOSI</name>
<dbReference type="GO" id="GO:0030154">
    <property type="term" value="P:cell differentiation"/>
    <property type="evidence" value="ECO:0007669"/>
    <property type="project" value="TreeGrafter"/>
</dbReference>
<gene>
    <name evidence="7" type="ORF">CLF_101362</name>
</gene>
<feature type="region of interest" description="Disordered" evidence="5">
    <location>
        <begin position="544"/>
        <end position="587"/>
    </location>
</feature>
<dbReference type="PANTHER" id="PTHR11829:SF380">
    <property type="entry name" value="PROTEIN FORK HEAD"/>
    <property type="match status" value="1"/>
</dbReference>
<dbReference type="Gene3D" id="1.10.10.10">
    <property type="entry name" value="Winged helix-like DNA-binding domain superfamily/Winged helix DNA-binding domain"/>
    <property type="match status" value="1"/>
</dbReference>
<dbReference type="AlphaFoldDB" id="G7Y5K8"/>
<dbReference type="EMBL" id="DF142877">
    <property type="protein sequence ID" value="GAA48244.1"/>
    <property type="molecule type" value="Genomic_DNA"/>
</dbReference>
<dbReference type="SUPFAM" id="SSF46785">
    <property type="entry name" value="Winged helix' DNA-binding domain"/>
    <property type="match status" value="1"/>
</dbReference>
<comment type="subcellular location">
    <subcellularLocation>
        <location evidence="1 4">Nucleus</location>
    </subcellularLocation>
</comment>
<dbReference type="GO" id="GO:0009653">
    <property type="term" value="P:anatomical structure morphogenesis"/>
    <property type="evidence" value="ECO:0007669"/>
    <property type="project" value="TreeGrafter"/>
</dbReference>
<feature type="region of interest" description="Disordered" evidence="5">
    <location>
        <begin position="644"/>
        <end position="665"/>
    </location>
</feature>